<accession>A0A1G7FNM5</accession>
<evidence type="ECO:0000313" key="5">
    <source>
        <dbReference type="EMBL" id="SDE77456.1"/>
    </source>
</evidence>
<keyword evidence="6" id="KW-1185">Reference proteome</keyword>
<protein>
    <submittedName>
        <fullName evidence="5">Hemoglobin</fullName>
    </submittedName>
</protein>
<dbReference type="CDD" id="cd08916">
    <property type="entry name" value="TrHb3_P"/>
    <property type="match status" value="1"/>
</dbReference>
<gene>
    <name evidence="5" type="ORF">SAMN04488105_107196</name>
</gene>
<evidence type="ECO:0000313" key="6">
    <source>
        <dbReference type="Proteomes" id="UP000198994"/>
    </source>
</evidence>
<keyword evidence="1" id="KW-0813">Transport</keyword>
<keyword evidence="3" id="KW-0479">Metal-binding</keyword>
<dbReference type="InterPro" id="IPR012292">
    <property type="entry name" value="Globin/Proto"/>
</dbReference>
<dbReference type="EMBL" id="FNAV01000007">
    <property type="protein sequence ID" value="SDE77456.1"/>
    <property type="molecule type" value="Genomic_DNA"/>
</dbReference>
<sequence>MIPARKRRHEPTTDEAIAEGLDEAMVRRVVHRFYDLVRADPLIGPVFHARIADDHWPEHLEKITAFWSSALLGTRSYTGKPMPKHLAIEELGDAHFRRWLAIFRHTVTDLCPERTAALFIARSERVAEAFRMNIAMHRGDILTFRPPLTREDYP</sequence>
<keyword evidence="2" id="KW-0349">Heme</keyword>
<reference evidence="6" key="1">
    <citation type="submission" date="2016-10" db="EMBL/GenBank/DDBJ databases">
        <authorList>
            <person name="Varghese N."/>
            <person name="Submissions S."/>
        </authorList>
    </citation>
    <scope>NUCLEOTIDE SEQUENCE [LARGE SCALE GENOMIC DNA]</scope>
    <source>
        <strain evidence="6">DSM 10146</strain>
    </source>
</reference>
<dbReference type="InterPro" id="IPR001486">
    <property type="entry name" value="Hemoglobin_trunc"/>
</dbReference>
<dbReference type="GO" id="GO:0020037">
    <property type="term" value="F:heme binding"/>
    <property type="evidence" value="ECO:0007669"/>
    <property type="project" value="InterPro"/>
</dbReference>
<dbReference type="OrthoDB" id="25954at2"/>
<dbReference type="RefSeq" id="WP_089959526.1">
    <property type="nucleotide sequence ID" value="NZ_FNAV01000007.1"/>
</dbReference>
<dbReference type="Gene3D" id="1.10.490.10">
    <property type="entry name" value="Globins"/>
    <property type="match status" value="1"/>
</dbReference>
<dbReference type="Pfam" id="PF01152">
    <property type="entry name" value="Bac_globin"/>
    <property type="match status" value="1"/>
</dbReference>
<dbReference type="InterPro" id="IPR009050">
    <property type="entry name" value="Globin-like_sf"/>
</dbReference>
<dbReference type="GO" id="GO:0046872">
    <property type="term" value="F:metal ion binding"/>
    <property type="evidence" value="ECO:0007669"/>
    <property type="project" value="UniProtKB-KW"/>
</dbReference>
<organism evidence="5 6">
    <name type="scientific">Salipiger thiooxidans</name>
    <dbReference type="NCBI Taxonomy" id="282683"/>
    <lineage>
        <taxon>Bacteria</taxon>
        <taxon>Pseudomonadati</taxon>
        <taxon>Pseudomonadota</taxon>
        <taxon>Alphaproteobacteria</taxon>
        <taxon>Rhodobacterales</taxon>
        <taxon>Roseobacteraceae</taxon>
        <taxon>Salipiger</taxon>
    </lineage>
</organism>
<evidence type="ECO:0000256" key="2">
    <source>
        <dbReference type="ARBA" id="ARBA00022617"/>
    </source>
</evidence>
<dbReference type="AlphaFoldDB" id="A0A1G7FNM5"/>
<dbReference type="GO" id="GO:0019825">
    <property type="term" value="F:oxygen binding"/>
    <property type="evidence" value="ECO:0007669"/>
    <property type="project" value="InterPro"/>
</dbReference>
<keyword evidence="4" id="KW-0408">Iron</keyword>
<evidence type="ECO:0000256" key="4">
    <source>
        <dbReference type="ARBA" id="ARBA00023004"/>
    </source>
</evidence>
<proteinExistence type="predicted"/>
<name>A0A1G7FNM5_9RHOB</name>
<evidence type="ECO:0000256" key="1">
    <source>
        <dbReference type="ARBA" id="ARBA00022448"/>
    </source>
</evidence>
<dbReference type="Proteomes" id="UP000198994">
    <property type="component" value="Unassembled WGS sequence"/>
</dbReference>
<dbReference type="STRING" id="282683.SAMN04488105_107196"/>
<dbReference type="SUPFAM" id="SSF46458">
    <property type="entry name" value="Globin-like"/>
    <property type="match status" value="1"/>
</dbReference>
<evidence type="ECO:0000256" key="3">
    <source>
        <dbReference type="ARBA" id="ARBA00022723"/>
    </source>
</evidence>